<dbReference type="AlphaFoldDB" id="A0AAU9M6L2"/>
<dbReference type="PANTHER" id="PTHR31639">
    <property type="entry name" value="F-BOX PROTEIN-LIKE"/>
    <property type="match status" value="1"/>
</dbReference>
<evidence type="ECO:0000313" key="1">
    <source>
        <dbReference type="EMBL" id="CAH1421784.1"/>
    </source>
</evidence>
<evidence type="ECO:0000313" key="2">
    <source>
        <dbReference type="Proteomes" id="UP001157418"/>
    </source>
</evidence>
<name>A0AAU9M6L2_9ASTR</name>
<accession>A0AAU9M6L2</accession>
<proteinExistence type="predicted"/>
<dbReference type="PANTHER" id="PTHR31639:SF42">
    <property type="entry name" value="OS02G0160200 PROTEIN"/>
    <property type="match status" value="1"/>
</dbReference>
<sequence length="139" mass="16167">MRNRSSAPQVEDVPELMQHIQSKLSVKEAARTSLLSKSWLHAWSTIPTLRFQVLKKQNVTRMKLVDVDRTLIRYLRDNIPIEKFELYIENENQESASHAKKWIRAVVTKTCLKEFSFSIRIHSATFTLPDEILSGKNLT</sequence>
<dbReference type="SUPFAM" id="SSF81383">
    <property type="entry name" value="F-box domain"/>
    <property type="match status" value="1"/>
</dbReference>
<comment type="caution">
    <text evidence="1">The sequence shown here is derived from an EMBL/GenBank/DDBJ whole genome shotgun (WGS) entry which is preliminary data.</text>
</comment>
<dbReference type="EMBL" id="CAKMRJ010001112">
    <property type="protein sequence ID" value="CAH1421784.1"/>
    <property type="molecule type" value="Genomic_DNA"/>
</dbReference>
<organism evidence="1 2">
    <name type="scientific">Lactuca virosa</name>
    <dbReference type="NCBI Taxonomy" id="75947"/>
    <lineage>
        <taxon>Eukaryota</taxon>
        <taxon>Viridiplantae</taxon>
        <taxon>Streptophyta</taxon>
        <taxon>Embryophyta</taxon>
        <taxon>Tracheophyta</taxon>
        <taxon>Spermatophyta</taxon>
        <taxon>Magnoliopsida</taxon>
        <taxon>eudicotyledons</taxon>
        <taxon>Gunneridae</taxon>
        <taxon>Pentapetalae</taxon>
        <taxon>asterids</taxon>
        <taxon>campanulids</taxon>
        <taxon>Asterales</taxon>
        <taxon>Asteraceae</taxon>
        <taxon>Cichorioideae</taxon>
        <taxon>Cichorieae</taxon>
        <taxon>Lactucinae</taxon>
        <taxon>Lactuca</taxon>
    </lineage>
</organism>
<protein>
    <recommendedName>
        <fullName evidence="3">F-box domain-containing protein</fullName>
    </recommendedName>
</protein>
<gene>
    <name evidence="1" type="ORF">LVIROSA_LOCUS9163</name>
</gene>
<reference evidence="1 2" key="1">
    <citation type="submission" date="2022-01" db="EMBL/GenBank/DDBJ databases">
        <authorList>
            <person name="Xiong W."/>
            <person name="Schranz E."/>
        </authorList>
    </citation>
    <scope>NUCLEOTIDE SEQUENCE [LARGE SCALE GENOMIC DNA]</scope>
</reference>
<dbReference type="InterPro" id="IPR036047">
    <property type="entry name" value="F-box-like_dom_sf"/>
</dbReference>
<keyword evidence="2" id="KW-1185">Reference proteome</keyword>
<evidence type="ECO:0008006" key="3">
    <source>
        <dbReference type="Google" id="ProtNLM"/>
    </source>
</evidence>
<dbReference type="Proteomes" id="UP001157418">
    <property type="component" value="Unassembled WGS sequence"/>
</dbReference>